<dbReference type="PANTHER" id="PTHR33933">
    <property type="entry name" value="NUCLEOTIDYLTRANSFERASE"/>
    <property type="match status" value="1"/>
</dbReference>
<comment type="caution">
    <text evidence="2">The sequence shown here is derived from an EMBL/GenBank/DDBJ whole genome shotgun (WGS) entry which is preliminary data.</text>
</comment>
<dbReference type="AlphaFoldDB" id="A0A418MER4"/>
<keyword evidence="3" id="KW-1185">Reference proteome</keyword>
<dbReference type="PANTHER" id="PTHR33933:SF1">
    <property type="entry name" value="PROTEIN ADENYLYLTRANSFERASE MNTA-RELATED"/>
    <property type="match status" value="1"/>
</dbReference>
<evidence type="ECO:0000259" key="1">
    <source>
        <dbReference type="Pfam" id="PF01909"/>
    </source>
</evidence>
<name>A0A418MER4_9BACT</name>
<protein>
    <submittedName>
        <fullName evidence="2">Nucleotidyltransferase domain-containing protein</fullName>
    </submittedName>
</protein>
<dbReference type="InterPro" id="IPR043519">
    <property type="entry name" value="NT_sf"/>
</dbReference>
<proteinExistence type="predicted"/>
<dbReference type="Pfam" id="PF01909">
    <property type="entry name" value="NTP_transf_2"/>
    <property type="match status" value="1"/>
</dbReference>
<dbReference type="GO" id="GO:0016779">
    <property type="term" value="F:nucleotidyltransferase activity"/>
    <property type="evidence" value="ECO:0007669"/>
    <property type="project" value="InterPro"/>
</dbReference>
<evidence type="ECO:0000313" key="2">
    <source>
        <dbReference type="EMBL" id="RIV25213.1"/>
    </source>
</evidence>
<feature type="domain" description="Polymerase nucleotidyl transferase" evidence="1">
    <location>
        <begin position="15"/>
        <end position="92"/>
    </location>
</feature>
<dbReference type="CDD" id="cd05403">
    <property type="entry name" value="NT_KNTase_like"/>
    <property type="match status" value="1"/>
</dbReference>
<gene>
    <name evidence="2" type="ORF">DYU11_07845</name>
</gene>
<keyword evidence="2" id="KW-0808">Transferase</keyword>
<sequence>MPMPFSHFVESVATEFKQELQTMYGDQFIGLVLFGSYARGDYQPESDMDFAVVLKDPATRPAAEIVRLAPLSAELSLKHGVLVSILPVSEQKLNTSGQSVYEAIRQEGIQL</sequence>
<dbReference type="EMBL" id="QXED01000002">
    <property type="protein sequence ID" value="RIV25213.1"/>
    <property type="molecule type" value="Genomic_DNA"/>
</dbReference>
<dbReference type="InterPro" id="IPR002934">
    <property type="entry name" value="Polymerase_NTP_transf_dom"/>
</dbReference>
<dbReference type="Gene3D" id="3.30.460.10">
    <property type="entry name" value="Beta Polymerase, domain 2"/>
    <property type="match status" value="1"/>
</dbReference>
<organism evidence="2 3">
    <name type="scientific">Fibrisoma montanum</name>
    <dbReference type="NCBI Taxonomy" id="2305895"/>
    <lineage>
        <taxon>Bacteria</taxon>
        <taxon>Pseudomonadati</taxon>
        <taxon>Bacteroidota</taxon>
        <taxon>Cytophagia</taxon>
        <taxon>Cytophagales</taxon>
        <taxon>Spirosomataceae</taxon>
        <taxon>Fibrisoma</taxon>
    </lineage>
</organism>
<dbReference type="Proteomes" id="UP000283523">
    <property type="component" value="Unassembled WGS sequence"/>
</dbReference>
<evidence type="ECO:0000313" key="3">
    <source>
        <dbReference type="Proteomes" id="UP000283523"/>
    </source>
</evidence>
<accession>A0A418MER4</accession>
<dbReference type="SUPFAM" id="SSF81301">
    <property type="entry name" value="Nucleotidyltransferase"/>
    <property type="match status" value="1"/>
</dbReference>
<reference evidence="2 3" key="1">
    <citation type="submission" date="2018-08" db="EMBL/GenBank/DDBJ databases">
        <title>Fibrisoma montanum sp. nov., isolated from Danxia mountain soil.</title>
        <authorList>
            <person name="Huang Y."/>
        </authorList>
    </citation>
    <scope>NUCLEOTIDE SEQUENCE [LARGE SCALE GENOMIC DNA]</scope>
    <source>
        <strain evidence="2 3">HYT19</strain>
    </source>
</reference>
<dbReference type="InterPro" id="IPR052548">
    <property type="entry name" value="Type_VII_TA_antitoxin"/>
</dbReference>